<feature type="domain" description="wHTH-Hsp90 Na associated" evidence="2">
    <location>
        <begin position="282"/>
        <end position="334"/>
    </location>
</feature>
<reference evidence="3 4" key="1">
    <citation type="submission" date="2017-04" db="EMBL/GenBank/DDBJ databases">
        <title>Comparative genome analysis of Subtercola boreus.</title>
        <authorList>
            <person name="Cho Y.-J."/>
            <person name="Cho A."/>
            <person name="Kim O.-S."/>
            <person name="Lee J.-I."/>
        </authorList>
    </citation>
    <scope>NUCLEOTIDE SEQUENCE [LARGE SCALE GENOMIC DNA]</scope>
    <source>
        <strain evidence="3 4">P28004</strain>
    </source>
</reference>
<dbReference type="RefSeq" id="WP_116417956.1">
    <property type="nucleotide sequence ID" value="NZ_NBXC01000012.1"/>
</dbReference>
<evidence type="ECO:0000313" key="4">
    <source>
        <dbReference type="Proteomes" id="UP000257080"/>
    </source>
</evidence>
<feature type="domain" description="wHTH-Hsp90 Na associated" evidence="2">
    <location>
        <begin position="373"/>
        <end position="421"/>
    </location>
</feature>
<dbReference type="Proteomes" id="UP000257080">
    <property type="component" value="Unassembled WGS sequence"/>
</dbReference>
<dbReference type="OrthoDB" id="9802640at2"/>
<proteinExistence type="predicted"/>
<accession>A0A3E0WEX4</accession>
<dbReference type="Pfam" id="PF24410">
    <property type="entry name" value="wHTH-HSP90_Na-assoc"/>
    <property type="match status" value="3"/>
</dbReference>
<feature type="domain" description="wHTH-Hsp90 Na associated" evidence="2">
    <location>
        <begin position="217"/>
        <end position="269"/>
    </location>
</feature>
<organism evidence="3 4">
    <name type="scientific">Subtercola boreus</name>
    <dbReference type="NCBI Taxonomy" id="120213"/>
    <lineage>
        <taxon>Bacteria</taxon>
        <taxon>Bacillati</taxon>
        <taxon>Actinomycetota</taxon>
        <taxon>Actinomycetes</taxon>
        <taxon>Micrococcales</taxon>
        <taxon>Microbacteriaceae</taxon>
        <taxon>Subtercola</taxon>
    </lineage>
</organism>
<protein>
    <recommendedName>
        <fullName evidence="2">wHTH-Hsp90 Na associated domain-containing protein</fullName>
    </recommendedName>
</protein>
<dbReference type="AlphaFoldDB" id="A0A3E0WEX4"/>
<name>A0A3E0WEX4_9MICO</name>
<evidence type="ECO:0000256" key="1">
    <source>
        <dbReference type="SAM" id="MobiDB-lite"/>
    </source>
</evidence>
<evidence type="ECO:0000259" key="2">
    <source>
        <dbReference type="Pfam" id="PF24410"/>
    </source>
</evidence>
<comment type="caution">
    <text evidence="3">The sequence shown here is derived from an EMBL/GenBank/DDBJ whole genome shotgun (WGS) entry which is preliminary data.</text>
</comment>
<feature type="region of interest" description="Disordered" evidence="1">
    <location>
        <begin position="427"/>
        <end position="446"/>
    </location>
</feature>
<evidence type="ECO:0000313" key="3">
    <source>
        <dbReference type="EMBL" id="RFA28165.1"/>
    </source>
</evidence>
<gene>
    <name evidence="3" type="ORF">B7R25_05510</name>
</gene>
<sequence length="446" mass="47961">MSLSHPRIADAVVVAGSRGNLDLTLHGRPYSCSAAGQIIGDDLHSLGESPDAVTRWRFSRMRAAGLYSSIGIAAESHANVEPARPSDAVLLGLTESIYRDGQEYRTSPWTASAAALYDVERIVGSRLETVIARAQSLGLGVPPHAASLPPSTPAVRTALSFSGRQNADGSLRPISVFDVLQTSWALDIPSQTVVTELRQRHIDYSYRADSLESLPLPPELLIAASQNADGIAPWLSSTDEVGLRNVAVAARATAAQPGFIVAGLRELGFADVPHLSPEHAVITEDDLLMLTVDLDGLAPYLGPFRPASRQQVKRAAERLRLTEEQVQARLAEYGVAVTGKKWRDPERAPTKKETLRILGFRTGSQRATISRSQLRLMSRDGDALPPWLDPLKPIPAWLVATKALHGLSIDTIMDAYRELGYIVEDPRTAPVTPRPGPASAADAPGG</sequence>
<dbReference type="InterPro" id="IPR056507">
    <property type="entry name" value="wHTH-HSP90_Na-assoc"/>
</dbReference>
<feature type="compositionally biased region" description="Low complexity" evidence="1">
    <location>
        <begin position="437"/>
        <end position="446"/>
    </location>
</feature>
<dbReference type="EMBL" id="NBXE01000017">
    <property type="protein sequence ID" value="RFA28165.1"/>
    <property type="molecule type" value="Genomic_DNA"/>
</dbReference>